<feature type="transmembrane region" description="Helical" evidence="10">
    <location>
        <begin position="404"/>
        <end position="423"/>
    </location>
</feature>
<feature type="region of interest" description="Disordered" evidence="11">
    <location>
        <begin position="1"/>
        <end position="20"/>
    </location>
</feature>
<dbReference type="Gene3D" id="1.20.1250.20">
    <property type="entry name" value="MFS general substrate transporter like domains"/>
    <property type="match status" value="1"/>
</dbReference>
<feature type="transmembrane region" description="Helical" evidence="10">
    <location>
        <begin position="464"/>
        <end position="481"/>
    </location>
</feature>
<dbReference type="InterPro" id="IPR036259">
    <property type="entry name" value="MFS_trans_sf"/>
</dbReference>
<feature type="transmembrane region" description="Helical" evidence="10">
    <location>
        <begin position="336"/>
        <end position="358"/>
    </location>
</feature>
<dbReference type="PANTHER" id="PTHR23519:SF4">
    <property type="entry name" value="AUTOPHAGY-RELATED PROTEIN"/>
    <property type="match status" value="1"/>
</dbReference>
<keyword evidence="4 10" id="KW-0926">Vacuole</keyword>
<evidence type="ECO:0000256" key="11">
    <source>
        <dbReference type="SAM" id="MobiDB-lite"/>
    </source>
</evidence>
<dbReference type="PANTHER" id="PTHR23519">
    <property type="entry name" value="AUTOPHAGY-RELATED PROTEIN 22"/>
    <property type="match status" value="1"/>
</dbReference>
<keyword evidence="7 10" id="KW-1133">Transmembrane helix</keyword>
<dbReference type="STRING" id="765440.A0A0C3F5R3"/>
<keyword evidence="6 10" id="KW-0029">Amino-acid transport</keyword>
<feature type="transmembrane region" description="Helical" evidence="10">
    <location>
        <begin position="254"/>
        <end position="273"/>
    </location>
</feature>
<evidence type="ECO:0000256" key="3">
    <source>
        <dbReference type="ARBA" id="ARBA00022448"/>
    </source>
</evidence>
<dbReference type="InterPro" id="IPR044738">
    <property type="entry name" value="Atg22"/>
</dbReference>
<feature type="transmembrane region" description="Helical" evidence="10">
    <location>
        <begin position="501"/>
        <end position="520"/>
    </location>
</feature>
<evidence type="ECO:0000256" key="4">
    <source>
        <dbReference type="ARBA" id="ARBA00022554"/>
    </source>
</evidence>
<protein>
    <recommendedName>
        <fullName evidence="10">Autophagy-related protein</fullName>
    </recommendedName>
</protein>
<evidence type="ECO:0000256" key="1">
    <source>
        <dbReference type="ARBA" id="ARBA00004128"/>
    </source>
</evidence>
<feature type="transmembrane region" description="Helical" evidence="10">
    <location>
        <begin position="373"/>
        <end position="392"/>
    </location>
</feature>
<reference evidence="13" key="2">
    <citation type="submission" date="2015-01" db="EMBL/GenBank/DDBJ databases">
        <title>Evolutionary Origins and Diversification of the Mycorrhizal Mutualists.</title>
        <authorList>
            <consortium name="DOE Joint Genome Institute"/>
            <consortium name="Mycorrhizal Genomics Consortium"/>
            <person name="Kohler A."/>
            <person name="Kuo A."/>
            <person name="Nagy L.G."/>
            <person name="Floudas D."/>
            <person name="Copeland A."/>
            <person name="Barry K.W."/>
            <person name="Cichocki N."/>
            <person name="Veneault-Fourrey C."/>
            <person name="LaButti K."/>
            <person name="Lindquist E.A."/>
            <person name="Lipzen A."/>
            <person name="Lundell T."/>
            <person name="Morin E."/>
            <person name="Murat C."/>
            <person name="Riley R."/>
            <person name="Ohm R."/>
            <person name="Sun H."/>
            <person name="Tunlid A."/>
            <person name="Henrissat B."/>
            <person name="Grigoriev I.V."/>
            <person name="Hibbett D.S."/>
            <person name="Martin F."/>
        </authorList>
    </citation>
    <scope>NUCLEOTIDE SEQUENCE [LARGE SCALE GENOMIC DNA]</scope>
    <source>
        <strain evidence="13">F 1598</strain>
    </source>
</reference>
<evidence type="ECO:0000256" key="6">
    <source>
        <dbReference type="ARBA" id="ARBA00022970"/>
    </source>
</evidence>
<evidence type="ECO:0000313" key="13">
    <source>
        <dbReference type="Proteomes" id="UP000054166"/>
    </source>
</evidence>
<keyword evidence="3 10" id="KW-0813">Transport</keyword>
<evidence type="ECO:0000256" key="10">
    <source>
        <dbReference type="RuleBase" id="RU363073"/>
    </source>
</evidence>
<evidence type="ECO:0000256" key="2">
    <source>
        <dbReference type="ARBA" id="ARBA00006978"/>
    </source>
</evidence>
<accession>A0A0C3F5R3</accession>
<comment type="function">
    <text evidence="10">Vacuolar effluxer which mediate the efflux of amino acids resulting from autophagic degradation. The release of autophagic amino acids allows the maintenance of protein synthesis and viability during nitrogen starvation.</text>
</comment>
<dbReference type="CDD" id="cd17483">
    <property type="entry name" value="MFS_Atg22_like"/>
    <property type="match status" value="1"/>
</dbReference>
<dbReference type="GO" id="GO:0006914">
    <property type="term" value="P:autophagy"/>
    <property type="evidence" value="ECO:0007669"/>
    <property type="project" value="UniProtKB-KW"/>
</dbReference>
<evidence type="ECO:0000256" key="8">
    <source>
        <dbReference type="ARBA" id="ARBA00023006"/>
    </source>
</evidence>
<dbReference type="SUPFAM" id="SSF103473">
    <property type="entry name" value="MFS general substrate transporter"/>
    <property type="match status" value="1"/>
</dbReference>
<dbReference type="AlphaFoldDB" id="A0A0C3F5R3"/>
<dbReference type="GO" id="GO:0005774">
    <property type="term" value="C:vacuolar membrane"/>
    <property type="evidence" value="ECO:0007669"/>
    <property type="project" value="UniProtKB-SubCell"/>
</dbReference>
<keyword evidence="9 10" id="KW-0472">Membrane</keyword>
<comment type="similarity">
    <text evidence="2 10">Belongs to the ATG22 family.</text>
</comment>
<feature type="transmembrane region" description="Helical" evidence="10">
    <location>
        <begin position="123"/>
        <end position="145"/>
    </location>
</feature>
<gene>
    <name evidence="12" type="ORF">PILCRDRAFT_827449</name>
</gene>
<dbReference type="InterPro" id="IPR024671">
    <property type="entry name" value="Atg22-like"/>
</dbReference>
<feature type="transmembrane region" description="Helical" evidence="10">
    <location>
        <begin position="157"/>
        <end position="176"/>
    </location>
</feature>
<dbReference type="HOGENOM" id="CLU_017518_2_1_1"/>
<feature type="transmembrane region" description="Helical" evidence="10">
    <location>
        <begin position="435"/>
        <end position="452"/>
    </location>
</feature>
<organism evidence="12 13">
    <name type="scientific">Piloderma croceum (strain F 1598)</name>
    <dbReference type="NCBI Taxonomy" id="765440"/>
    <lineage>
        <taxon>Eukaryota</taxon>
        <taxon>Fungi</taxon>
        <taxon>Dikarya</taxon>
        <taxon>Basidiomycota</taxon>
        <taxon>Agaricomycotina</taxon>
        <taxon>Agaricomycetes</taxon>
        <taxon>Agaricomycetidae</taxon>
        <taxon>Atheliales</taxon>
        <taxon>Atheliaceae</taxon>
        <taxon>Piloderma</taxon>
    </lineage>
</organism>
<dbReference type="InParanoid" id="A0A0C3F5R3"/>
<dbReference type="Proteomes" id="UP000054166">
    <property type="component" value="Unassembled WGS sequence"/>
</dbReference>
<comment type="subcellular location">
    <subcellularLocation>
        <location evidence="1 10">Vacuole membrane</location>
        <topology evidence="1 10">Multi-pass membrane protein</topology>
    </subcellularLocation>
</comment>
<keyword evidence="5 10" id="KW-0812">Transmembrane</keyword>
<sequence>MSRLPAPENPVLDTKSTPLVQDDIDYKAGSPVSEDSAKKSKGTILISSVNKNEPIVTRRELWAYYLYYNGDNGVGPNNYSMTLFQSLATAAGFDPVAGPGSSCTGDNSSGQCVLPWAGGTKAVSSVVLVANGVSFAVMTAIFTSLGSAADYGTFGRWLLFTVTIICWGAQFASMSLTSPNRWQAAMALYMIGFISYGATLVFYAALFPRLARNTQHARDLREKYENGEVSPEVYEIEESMEKNRISNISTMHSNIGYIATLCLNLSLLLPLATNAKVDNYVIVLTNGYWVLTGIWWFIYQQPRPGPPLPKGQHYATIGWKQIWAAFKTYKRLPYTFIYLFSFFLLADGLNTTGTLVSICQNDKFSFSFLQNTYLGLAQAITSTMSTLGFWYIQRYWKISTKKMFVVTNVFTILIPLWGMIGIWTQKFGFHNAWEFWAYNVVFGLFQAPYYAFSQTMMAELTPPGFDNMFFGLFGLSNRASSMVGPNVIQAIIDNTGNNWQGFPFLFALCTAASLVIWFGVDITKGRRDAVGWADENRKNNNTEFADHAIEAVNA</sequence>
<evidence type="ECO:0000313" key="12">
    <source>
        <dbReference type="EMBL" id="KIM75206.1"/>
    </source>
</evidence>
<keyword evidence="13" id="KW-1185">Reference proteome</keyword>
<feature type="transmembrane region" description="Helical" evidence="10">
    <location>
        <begin position="182"/>
        <end position="206"/>
    </location>
</feature>
<feature type="transmembrane region" description="Helical" evidence="10">
    <location>
        <begin position="279"/>
        <end position="299"/>
    </location>
</feature>
<evidence type="ECO:0000256" key="7">
    <source>
        <dbReference type="ARBA" id="ARBA00022989"/>
    </source>
</evidence>
<proteinExistence type="inferred from homology"/>
<name>A0A0C3F5R3_PILCF</name>
<dbReference type="Pfam" id="PF11700">
    <property type="entry name" value="ATG22"/>
    <property type="match status" value="1"/>
</dbReference>
<dbReference type="InterPro" id="IPR050495">
    <property type="entry name" value="ATG22/LtaA_families"/>
</dbReference>
<dbReference type="EMBL" id="KN833049">
    <property type="protein sequence ID" value="KIM75206.1"/>
    <property type="molecule type" value="Genomic_DNA"/>
</dbReference>
<reference evidence="12 13" key="1">
    <citation type="submission" date="2014-04" db="EMBL/GenBank/DDBJ databases">
        <authorList>
            <consortium name="DOE Joint Genome Institute"/>
            <person name="Kuo A."/>
            <person name="Tarkka M."/>
            <person name="Buscot F."/>
            <person name="Kohler A."/>
            <person name="Nagy L.G."/>
            <person name="Floudas D."/>
            <person name="Copeland A."/>
            <person name="Barry K.W."/>
            <person name="Cichocki N."/>
            <person name="Veneault-Fourrey C."/>
            <person name="LaButti K."/>
            <person name="Lindquist E.A."/>
            <person name="Lipzen A."/>
            <person name="Lundell T."/>
            <person name="Morin E."/>
            <person name="Murat C."/>
            <person name="Sun H."/>
            <person name="Tunlid A."/>
            <person name="Henrissat B."/>
            <person name="Grigoriev I.V."/>
            <person name="Hibbett D.S."/>
            <person name="Martin F."/>
            <person name="Nordberg H.P."/>
            <person name="Cantor M.N."/>
            <person name="Hua S.X."/>
        </authorList>
    </citation>
    <scope>NUCLEOTIDE SEQUENCE [LARGE SCALE GENOMIC DNA]</scope>
    <source>
        <strain evidence="12 13">F 1598</strain>
    </source>
</reference>
<keyword evidence="8 10" id="KW-0072">Autophagy</keyword>
<evidence type="ECO:0000256" key="9">
    <source>
        <dbReference type="ARBA" id="ARBA00023136"/>
    </source>
</evidence>
<evidence type="ECO:0000256" key="5">
    <source>
        <dbReference type="ARBA" id="ARBA00022692"/>
    </source>
</evidence>
<dbReference type="GO" id="GO:0032974">
    <property type="term" value="P:amino acid transmembrane export from vacuole"/>
    <property type="evidence" value="ECO:0007669"/>
    <property type="project" value="InterPro"/>
</dbReference>
<dbReference type="OrthoDB" id="42657at2759"/>